<dbReference type="Pfam" id="PF13673">
    <property type="entry name" value="Acetyltransf_10"/>
    <property type="match status" value="1"/>
</dbReference>
<evidence type="ECO:0000313" key="2">
    <source>
        <dbReference type="EMBL" id="ARN83123.1"/>
    </source>
</evidence>
<dbReference type="Gene3D" id="3.40.630.30">
    <property type="match status" value="1"/>
</dbReference>
<dbReference type="RefSeq" id="WP_085773276.1">
    <property type="nucleotide sequence ID" value="NZ_AP027149.1"/>
</dbReference>
<proteinExistence type="predicted"/>
<dbReference type="STRING" id="655015.B1812_20875"/>
<dbReference type="PANTHER" id="PTHR43451">
    <property type="entry name" value="ACETYLTRANSFERASE (GNAT) FAMILY PROTEIN"/>
    <property type="match status" value="1"/>
</dbReference>
<accession>A0A1W6MZZ1</accession>
<feature type="domain" description="N-acetyltransferase" evidence="1">
    <location>
        <begin position="6"/>
        <end position="152"/>
    </location>
</feature>
<dbReference type="SUPFAM" id="SSF55729">
    <property type="entry name" value="Acyl-CoA N-acyltransferases (Nat)"/>
    <property type="match status" value="1"/>
</dbReference>
<dbReference type="GO" id="GO:0016747">
    <property type="term" value="F:acyltransferase activity, transferring groups other than amino-acyl groups"/>
    <property type="evidence" value="ECO:0007669"/>
    <property type="project" value="InterPro"/>
</dbReference>
<gene>
    <name evidence="2" type="ORF">B1812_20875</name>
</gene>
<dbReference type="InterPro" id="IPR000182">
    <property type="entry name" value="GNAT_dom"/>
</dbReference>
<sequence length="156" mass="16974">MPRKQITIRRATADDSRAVCEIVFHALRETNAKDYPASVIDRLVLTLPENVASNLDAWHAFVAIVDGRVVGIAGLSGNTVKSVFVHPDYQRGGVATKLMIAVENAAHAQSVRSLNVQSSITAQSFYAMLGFNIVREEFYGEERTIVMSKAIGGAPE</sequence>
<reference evidence="2 3" key="1">
    <citation type="submission" date="2017-02" db="EMBL/GenBank/DDBJ databases">
        <authorList>
            <person name="Peterson S.W."/>
        </authorList>
    </citation>
    <scope>NUCLEOTIDE SEQUENCE [LARGE SCALE GENOMIC DNA]</scope>
    <source>
        <strain evidence="2 3">S285</strain>
    </source>
</reference>
<dbReference type="OrthoDB" id="7356080at2"/>
<protein>
    <recommendedName>
        <fullName evidence="1">N-acetyltransferase domain-containing protein</fullName>
    </recommendedName>
</protein>
<dbReference type="KEGG" id="mbry:B1812_20875"/>
<keyword evidence="3" id="KW-1185">Reference proteome</keyword>
<name>A0A1W6MZZ1_9HYPH</name>
<dbReference type="AlphaFoldDB" id="A0A1W6MZZ1"/>
<dbReference type="InterPro" id="IPR016181">
    <property type="entry name" value="Acyl_CoA_acyltransferase"/>
</dbReference>
<evidence type="ECO:0000259" key="1">
    <source>
        <dbReference type="PROSITE" id="PS51186"/>
    </source>
</evidence>
<dbReference type="CDD" id="cd04301">
    <property type="entry name" value="NAT_SF"/>
    <property type="match status" value="1"/>
</dbReference>
<dbReference type="EMBL" id="CP019948">
    <property type="protein sequence ID" value="ARN83123.1"/>
    <property type="molecule type" value="Genomic_DNA"/>
</dbReference>
<dbReference type="Proteomes" id="UP000193978">
    <property type="component" value="Chromosome"/>
</dbReference>
<organism evidence="2 3">
    <name type="scientific">Methylocystis bryophila</name>
    <dbReference type="NCBI Taxonomy" id="655015"/>
    <lineage>
        <taxon>Bacteria</taxon>
        <taxon>Pseudomonadati</taxon>
        <taxon>Pseudomonadota</taxon>
        <taxon>Alphaproteobacteria</taxon>
        <taxon>Hyphomicrobiales</taxon>
        <taxon>Methylocystaceae</taxon>
        <taxon>Methylocystis</taxon>
    </lineage>
</organism>
<evidence type="ECO:0000313" key="3">
    <source>
        <dbReference type="Proteomes" id="UP000193978"/>
    </source>
</evidence>
<dbReference type="InterPro" id="IPR052564">
    <property type="entry name" value="N-acetyltrans/Recomb-assoc"/>
</dbReference>
<dbReference type="PROSITE" id="PS51186">
    <property type="entry name" value="GNAT"/>
    <property type="match status" value="1"/>
</dbReference>
<dbReference type="PANTHER" id="PTHR43451:SF1">
    <property type="entry name" value="ACETYLTRANSFERASE"/>
    <property type="match status" value="1"/>
</dbReference>